<dbReference type="EMBL" id="CP000743">
    <property type="protein sequence ID" value="ABR55977.1"/>
    <property type="molecule type" value="Genomic_DNA"/>
</dbReference>
<feature type="transmembrane region" description="Helical" evidence="6">
    <location>
        <begin position="381"/>
        <end position="403"/>
    </location>
</feature>
<sequence length="476" mass="54409">MGTIKIIAKNTTILYISEVLSKFLGFLYVMYMARYLGAEGYGIISFAMAFTGIFAIFMDFGINQLSIRDISRDKTITEKYLDNILMLKVIIGIIVYLSIIIIMKVIDYNTTTIFVVYIIALSTLFNSFNQTIYSIYQSYEKMEYMGIGKILNSILMFSGVFLAVFLNLDIVKFAYIYLMASIINFIYCICVLSIKFVKPKLSVDLKFWRWLLKEAIPFGLGGIFISIYFNIDSVMLSAMKGNIYVGWYNAPYKLILILLSVPAIYTASILPTISKNFNNINNLKKIYSTSFKFLFSMSLLIFVEIYLFAGDIINFIYGIDYKPSVTALKILIFVIPIMYLTYLSGSFLSVTGKQKYLCNVVMLNAIFNVLLNYLLIPRFDILGASLATVLTELIGLFLMVYCIIKYFFKLSAIDLMLKPLFCGGLVFLISYMLKESVDWIFLSIFGSLVYGVMLIVADKQIKKIVFDLYNEFKAKI</sequence>
<comment type="subcellular location">
    <subcellularLocation>
        <location evidence="1">Cell membrane</location>
        <topology evidence="1">Multi-pass membrane protein</topology>
    </subcellularLocation>
</comment>
<name>A6UU05_META3</name>
<evidence type="ECO:0000313" key="7">
    <source>
        <dbReference type="EMBL" id="ABR55977.1"/>
    </source>
</evidence>
<keyword evidence="8" id="KW-1185">Reference proteome</keyword>
<dbReference type="GeneID" id="5326972"/>
<feature type="transmembrane region" description="Helical" evidence="6">
    <location>
        <begin position="356"/>
        <end position="375"/>
    </location>
</feature>
<dbReference type="InterPro" id="IPR002797">
    <property type="entry name" value="Polysacc_synth"/>
</dbReference>
<feature type="transmembrane region" description="Helical" evidence="6">
    <location>
        <begin position="439"/>
        <end position="457"/>
    </location>
</feature>
<dbReference type="AlphaFoldDB" id="A6UU05"/>
<organism evidence="7 8">
    <name type="scientific">Methanococcus aeolicus (strain ATCC BAA-1280 / DSM 17508 / OCM 812 / Nankai-3)</name>
    <dbReference type="NCBI Taxonomy" id="419665"/>
    <lineage>
        <taxon>Archaea</taxon>
        <taxon>Methanobacteriati</taxon>
        <taxon>Methanobacteriota</taxon>
        <taxon>Methanomada group</taxon>
        <taxon>Methanococci</taxon>
        <taxon>Methanococcales</taxon>
        <taxon>Methanococcaceae</taxon>
        <taxon>Methanococcus</taxon>
    </lineage>
</organism>
<evidence type="ECO:0000256" key="2">
    <source>
        <dbReference type="ARBA" id="ARBA00022475"/>
    </source>
</evidence>
<evidence type="ECO:0000256" key="5">
    <source>
        <dbReference type="ARBA" id="ARBA00023136"/>
    </source>
</evidence>
<feature type="transmembrane region" description="Helical" evidence="6">
    <location>
        <begin position="112"/>
        <end position="129"/>
    </location>
</feature>
<feature type="transmembrane region" description="Helical" evidence="6">
    <location>
        <begin position="83"/>
        <end position="106"/>
    </location>
</feature>
<reference evidence="7" key="1">
    <citation type="submission" date="2007-06" db="EMBL/GenBank/DDBJ databases">
        <title>Complete sequence of Methanococcus aeolicus Nankai-3.</title>
        <authorList>
            <consortium name="US DOE Joint Genome Institute"/>
            <person name="Copeland A."/>
            <person name="Lucas S."/>
            <person name="Lapidus A."/>
            <person name="Barry K."/>
            <person name="Glavina del Rio T."/>
            <person name="Dalin E."/>
            <person name="Tice H."/>
            <person name="Pitluck S."/>
            <person name="Chain P."/>
            <person name="Malfatti S."/>
            <person name="Shin M."/>
            <person name="Vergez L."/>
            <person name="Schmutz J."/>
            <person name="Larimer F."/>
            <person name="Land M."/>
            <person name="Hauser L."/>
            <person name="Kyrpides N."/>
            <person name="Lykidis A."/>
            <person name="Sieprawska-Lupa M."/>
            <person name="Whitman W.B."/>
            <person name="Richardson P."/>
        </authorList>
    </citation>
    <scope>NUCLEOTIDE SEQUENCE [LARGE SCALE GENOMIC DNA]</scope>
    <source>
        <strain evidence="7">Nankai-3</strain>
    </source>
</reference>
<evidence type="ECO:0000256" key="3">
    <source>
        <dbReference type="ARBA" id="ARBA00022692"/>
    </source>
</evidence>
<dbReference type="GO" id="GO:0005886">
    <property type="term" value="C:plasma membrane"/>
    <property type="evidence" value="ECO:0007669"/>
    <property type="project" value="UniProtKB-SubCell"/>
</dbReference>
<dbReference type="PANTHER" id="PTHR30250">
    <property type="entry name" value="PST FAMILY PREDICTED COLANIC ACID TRANSPORTER"/>
    <property type="match status" value="1"/>
</dbReference>
<dbReference type="Pfam" id="PF01943">
    <property type="entry name" value="Polysacc_synt"/>
    <property type="match status" value="1"/>
</dbReference>
<evidence type="ECO:0000256" key="1">
    <source>
        <dbReference type="ARBA" id="ARBA00004651"/>
    </source>
</evidence>
<feature type="transmembrane region" description="Helical" evidence="6">
    <location>
        <begin position="150"/>
        <end position="168"/>
    </location>
</feature>
<gene>
    <name evidence="7" type="ordered locus">Maeo_0391</name>
</gene>
<keyword evidence="3 6" id="KW-0812">Transmembrane</keyword>
<keyword evidence="5 6" id="KW-0472">Membrane</keyword>
<dbReference type="InterPro" id="IPR050833">
    <property type="entry name" value="Poly_Biosynth_Transport"/>
</dbReference>
<dbReference type="eggNOG" id="arCOG02209">
    <property type="taxonomic scope" value="Archaea"/>
</dbReference>
<dbReference type="Proteomes" id="UP000001106">
    <property type="component" value="Chromosome"/>
</dbReference>
<dbReference type="HOGENOM" id="CLU_022017_6_2_2"/>
<evidence type="ECO:0000256" key="6">
    <source>
        <dbReference type="SAM" id="Phobius"/>
    </source>
</evidence>
<feature type="transmembrane region" description="Helical" evidence="6">
    <location>
        <begin position="251"/>
        <end position="273"/>
    </location>
</feature>
<feature type="transmembrane region" description="Helical" evidence="6">
    <location>
        <begin position="12"/>
        <end position="31"/>
    </location>
</feature>
<dbReference type="OrthoDB" id="19148at2157"/>
<keyword evidence="4 6" id="KW-1133">Transmembrane helix</keyword>
<feature type="transmembrane region" description="Helical" evidence="6">
    <location>
        <begin position="174"/>
        <end position="194"/>
    </location>
</feature>
<evidence type="ECO:0000313" key="8">
    <source>
        <dbReference type="Proteomes" id="UP000001106"/>
    </source>
</evidence>
<feature type="transmembrane region" description="Helical" evidence="6">
    <location>
        <begin position="325"/>
        <end position="344"/>
    </location>
</feature>
<dbReference type="STRING" id="419665.Maeo_0391"/>
<accession>A6UU05</accession>
<dbReference type="CDD" id="cd13128">
    <property type="entry name" value="MATE_Wzx_like"/>
    <property type="match status" value="1"/>
</dbReference>
<feature type="transmembrane region" description="Helical" evidence="6">
    <location>
        <begin position="215"/>
        <end position="231"/>
    </location>
</feature>
<protein>
    <submittedName>
        <fullName evidence="7">Polysaccharide biosynthesis protein</fullName>
    </submittedName>
</protein>
<dbReference type="KEGG" id="mae:Maeo_0391"/>
<feature type="transmembrane region" description="Helical" evidence="6">
    <location>
        <begin position="293"/>
        <end position="319"/>
    </location>
</feature>
<dbReference type="RefSeq" id="WP_011973109.1">
    <property type="nucleotide sequence ID" value="NC_009635.1"/>
</dbReference>
<evidence type="ECO:0000256" key="4">
    <source>
        <dbReference type="ARBA" id="ARBA00022989"/>
    </source>
</evidence>
<keyword evidence="2" id="KW-1003">Cell membrane</keyword>
<dbReference type="PANTHER" id="PTHR30250:SF11">
    <property type="entry name" value="O-ANTIGEN TRANSPORTER-RELATED"/>
    <property type="match status" value="1"/>
</dbReference>
<feature type="transmembrane region" description="Helical" evidence="6">
    <location>
        <begin position="415"/>
        <end position="433"/>
    </location>
</feature>
<proteinExistence type="predicted"/>
<feature type="transmembrane region" description="Helical" evidence="6">
    <location>
        <begin position="43"/>
        <end position="62"/>
    </location>
</feature>